<accession>A0A508TYD5</accession>
<dbReference type="EMBL" id="CAADFC020000033">
    <property type="protein sequence ID" value="VIO79300.1"/>
    <property type="molecule type" value="Genomic_DNA"/>
</dbReference>
<dbReference type="Gene3D" id="2.40.30.10">
    <property type="entry name" value="Translation factors"/>
    <property type="match status" value="1"/>
</dbReference>
<dbReference type="Gene3D" id="3.10.20.30">
    <property type="match status" value="1"/>
</dbReference>
<dbReference type="PROSITE" id="PS51384">
    <property type="entry name" value="FAD_FR"/>
    <property type="match status" value="1"/>
</dbReference>
<dbReference type="PROSITE" id="PS00197">
    <property type="entry name" value="2FE2S_FER_1"/>
    <property type="match status" value="1"/>
</dbReference>
<dbReference type="InterPro" id="IPR001041">
    <property type="entry name" value="2Fe-2S_ferredoxin-type"/>
</dbReference>
<dbReference type="OrthoDB" id="9792185at2"/>
<evidence type="ECO:0000259" key="1">
    <source>
        <dbReference type="PROSITE" id="PS51085"/>
    </source>
</evidence>
<evidence type="ECO:0000259" key="2">
    <source>
        <dbReference type="PROSITE" id="PS51384"/>
    </source>
</evidence>
<dbReference type="SUPFAM" id="SSF52343">
    <property type="entry name" value="Ferredoxin reductase-like, C-terminal NADP-linked domain"/>
    <property type="match status" value="1"/>
</dbReference>
<dbReference type="InterPro" id="IPR036010">
    <property type="entry name" value="2Fe-2S_ferredoxin-like_sf"/>
</dbReference>
<dbReference type="Pfam" id="PF00111">
    <property type="entry name" value="Fer2"/>
    <property type="match status" value="1"/>
</dbReference>
<dbReference type="InterPro" id="IPR012675">
    <property type="entry name" value="Beta-grasp_dom_sf"/>
</dbReference>
<dbReference type="InterPro" id="IPR017938">
    <property type="entry name" value="Riboflavin_synthase-like_b-brl"/>
</dbReference>
<gene>
    <name evidence="3" type="primary">pobB_4</name>
    <name evidence="3" type="ORF">CI1B_77190</name>
</gene>
<proteinExistence type="predicted"/>
<dbReference type="GO" id="GO:0051213">
    <property type="term" value="F:dioxygenase activity"/>
    <property type="evidence" value="ECO:0007669"/>
    <property type="project" value="UniProtKB-KW"/>
</dbReference>
<feature type="domain" description="FAD-binding FR-type" evidence="2">
    <location>
        <begin position="1"/>
        <end position="107"/>
    </location>
</feature>
<dbReference type="InterPro" id="IPR050415">
    <property type="entry name" value="MRET"/>
</dbReference>
<evidence type="ECO:0000313" key="4">
    <source>
        <dbReference type="Proteomes" id="UP000328092"/>
    </source>
</evidence>
<keyword evidence="3" id="KW-0560">Oxidoreductase</keyword>
<dbReference type="PANTHER" id="PTHR47354">
    <property type="entry name" value="NADH OXIDOREDUCTASE HCR"/>
    <property type="match status" value="1"/>
</dbReference>
<dbReference type="AlphaFoldDB" id="A0A508TYD5"/>
<keyword evidence="3" id="KW-0223">Dioxygenase</keyword>
<dbReference type="PROSITE" id="PS51085">
    <property type="entry name" value="2FE2S_FER_2"/>
    <property type="match status" value="1"/>
</dbReference>
<dbReference type="PRINTS" id="PR00409">
    <property type="entry name" value="PHDIOXRDTASE"/>
</dbReference>
<name>A0A508TYD5_9BRAD</name>
<reference evidence="3" key="1">
    <citation type="submission" date="2019-02" db="EMBL/GenBank/DDBJ databases">
        <authorList>
            <person name="Pothier F.J."/>
        </authorList>
    </citation>
    <scope>NUCLEOTIDE SEQUENCE</scope>
    <source>
        <strain evidence="3">CI-1B</strain>
    </source>
</reference>
<dbReference type="InterPro" id="IPR017927">
    <property type="entry name" value="FAD-bd_FR_type"/>
</dbReference>
<dbReference type="Gene3D" id="3.40.50.80">
    <property type="entry name" value="Nucleotide-binding domain of ferredoxin-NADP reductase (FNR) module"/>
    <property type="match status" value="1"/>
</dbReference>
<dbReference type="Proteomes" id="UP000328092">
    <property type="component" value="Unassembled WGS sequence"/>
</dbReference>
<dbReference type="RefSeq" id="WP_139864252.1">
    <property type="nucleotide sequence ID" value="NZ_CAADFC020000033.1"/>
</dbReference>
<dbReference type="InterPro" id="IPR039261">
    <property type="entry name" value="FNR_nucleotide-bd"/>
</dbReference>
<dbReference type="CDD" id="cd06185">
    <property type="entry name" value="PDR_like"/>
    <property type="match status" value="1"/>
</dbReference>
<sequence>MDQFEVVVSKVEALTPRISEFVLARANGAPMPGWAAGAHIDVHLPDVGRRSYSLIETASPRATEHPTSYRIAVLQESKSQGGSTYMHGLKAGDRLTISPPANNFPLHAGAGEIVLVAGGIGITPLLTMACELGAAERPFAFHYAGRSRSELAFLGEVERLTGAKAAIHADDEAGRFFDLEGLMTRLAADVPLYLCGPLPMIEAAIVLAKRLDWPQGRLHFEIFSAPEEKSGDSSFEVELKSSGRVYAIPPGKTILDVLIEAGEDPMHDCKRGDCGICQTAVLEGIPDHRDYILSDSEKASNKVMQICVSRAKTARLVLDL</sequence>
<dbReference type="CDD" id="cd00207">
    <property type="entry name" value="fer2"/>
    <property type="match status" value="1"/>
</dbReference>
<dbReference type="PANTHER" id="PTHR47354:SF2">
    <property type="entry name" value="BLR2392 PROTEIN"/>
    <property type="match status" value="1"/>
</dbReference>
<dbReference type="EC" id="1.-.-.-" evidence="3"/>
<protein>
    <submittedName>
        <fullName evidence="3">Phenoxybenzoate dioxygenase subunit beta</fullName>
        <ecNumber evidence="3">1.-.-.-</ecNumber>
    </submittedName>
</protein>
<dbReference type="GO" id="GO:0051537">
    <property type="term" value="F:2 iron, 2 sulfur cluster binding"/>
    <property type="evidence" value="ECO:0007669"/>
    <property type="project" value="InterPro"/>
</dbReference>
<organism evidence="3 4">
    <name type="scientific">Bradyrhizobium ivorense</name>
    <dbReference type="NCBI Taxonomy" id="2511166"/>
    <lineage>
        <taxon>Bacteria</taxon>
        <taxon>Pseudomonadati</taxon>
        <taxon>Pseudomonadota</taxon>
        <taxon>Alphaproteobacteria</taxon>
        <taxon>Hyphomicrobiales</taxon>
        <taxon>Nitrobacteraceae</taxon>
        <taxon>Bradyrhizobium</taxon>
    </lineage>
</organism>
<dbReference type="SUPFAM" id="SSF54292">
    <property type="entry name" value="2Fe-2S ferredoxin-like"/>
    <property type="match status" value="1"/>
</dbReference>
<keyword evidence="4" id="KW-1185">Reference proteome</keyword>
<dbReference type="SUPFAM" id="SSF63380">
    <property type="entry name" value="Riboflavin synthase domain-like"/>
    <property type="match status" value="1"/>
</dbReference>
<evidence type="ECO:0000313" key="3">
    <source>
        <dbReference type="EMBL" id="VIO79300.1"/>
    </source>
</evidence>
<dbReference type="InterPro" id="IPR006058">
    <property type="entry name" value="2Fe2S_fd_BS"/>
</dbReference>
<comment type="caution">
    <text evidence="3">The sequence shown here is derived from an EMBL/GenBank/DDBJ whole genome shotgun (WGS) entry which is preliminary data.</text>
</comment>
<feature type="domain" description="2Fe-2S ferredoxin-type" evidence="1">
    <location>
        <begin position="235"/>
        <end position="320"/>
    </location>
</feature>